<comment type="caution">
    <text evidence="3">The sequence shown here is derived from an EMBL/GenBank/DDBJ whole genome shotgun (WGS) entry which is preliminary data.</text>
</comment>
<dbReference type="OrthoDB" id="6514286at2759"/>
<evidence type="ECO:0000313" key="4">
    <source>
        <dbReference type="Proteomes" id="UP000821853"/>
    </source>
</evidence>
<sequence length="134" mass="14976">MEENSAMNAYVACGTTGKAVLALNGVTVQSAFKIIMTNKRENRGLSSVGLNTFRMLFRDVKRTIVDEVSMLSSDLLRQMDMRFREIRASKMTDPFEGFGVIFCGDLRQLPPVRASVVYKRSRSGPTIYNTSVLP</sequence>
<keyword evidence="1" id="KW-0227">DNA damage</keyword>
<protein>
    <recommendedName>
        <fullName evidence="1">ATP-dependent DNA helicase</fullName>
        <ecNumber evidence="1">5.6.2.3</ecNumber>
    </recommendedName>
</protein>
<dbReference type="SUPFAM" id="SSF52540">
    <property type="entry name" value="P-loop containing nucleoside triphosphate hydrolases"/>
    <property type="match status" value="1"/>
</dbReference>
<dbReference type="InterPro" id="IPR027417">
    <property type="entry name" value="P-loop_NTPase"/>
</dbReference>
<feature type="domain" description="DNA helicase Pif1-like DEAD-box helicase" evidence="2">
    <location>
        <begin position="10"/>
        <end position="113"/>
    </location>
</feature>
<organism evidence="3 4">
    <name type="scientific">Haemaphysalis longicornis</name>
    <name type="common">Bush tick</name>
    <dbReference type="NCBI Taxonomy" id="44386"/>
    <lineage>
        <taxon>Eukaryota</taxon>
        <taxon>Metazoa</taxon>
        <taxon>Ecdysozoa</taxon>
        <taxon>Arthropoda</taxon>
        <taxon>Chelicerata</taxon>
        <taxon>Arachnida</taxon>
        <taxon>Acari</taxon>
        <taxon>Parasitiformes</taxon>
        <taxon>Ixodida</taxon>
        <taxon>Ixodoidea</taxon>
        <taxon>Ixodidae</taxon>
        <taxon>Haemaphysalinae</taxon>
        <taxon>Haemaphysalis</taxon>
    </lineage>
</organism>
<accession>A0A9J6GBH6</accession>
<dbReference type="Pfam" id="PF05970">
    <property type="entry name" value="PIF1"/>
    <property type="match status" value="1"/>
</dbReference>
<keyword evidence="1" id="KW-0234">DNA repair</keyword>
<dbReference type="GO" id="GO:0000723">
    <property type="term" value="P:telomere maintenance"/>
    <property type="evidence" value="ECO:0007669"/>
    <property type="project" value="InterPro"/>
</dbReference>
<dbReference type="PANTHER" id="PTHR47642">
    <property type="entry name" value="ATP-DEPENDENT DNA HELICASE"/>
    <property type="match status" value="1"/>
</dbReference>
<evidence type="ECO:0000313" key="3">
    <source>
        <dbReference type="EMBL" id="KAH9372531.1"/>
    </source>
</evidence>
<dbReference type="GO" id="GO:0005524">
    <property type="term" value="F:ATP binding"/>
    <property type="evidence" value="ECO:0007669"/>
    <property type="project" value="UniProtKB-KW"/>
</dbReference>
<dbReference type="EC" id="5.6.2.3" evidence="1"/>
<keyword evidence="1" id="KW-0347">Helicase</keyword>
<proteinExistence type="inferred from homology"/>
<dbReference type="EMBL" id="JABSTR010000006">
    <property type="protein sequence ID" value="KAH9372531.1"/>
    <property type="molecule type" value="Genomic_DNA"/>
</dbReference>
<dbReference type="GO" id="GO:0016787">
    <property type="term" value="F:hydrolase activity"/>
    <property type="evidence" value="ECO:0007669"/>
    <property type="project" value="UniProtKB-KW"/>
</dbReference>
<comment type="catalytic activity">
    <reaction evidence="1">
        <text>ATP + H2O = ADP + phosphate + H(+)</text>
        <dbReference type="Rhea" id="RHEA:13065"/>
        <dbReference type="ChEBI" id="CHEBI:15377"/>
        <dbReference type="ChEBI" id="CHEBI:15378"/>
        <dbReference type="ChEBI" id="CHEBI:30616"/>
        <dbReference type="ChEBI" id="CHEBI:43474"/>
        <dbReference type="ChEBI" id="CHEBI:456216"/>
        <dbReference type="EC" id="5.6.2.3"/>
    </reaction>
</comment>
<comment type="cofactor">
    <cofactor evidence="1">
        <name>Mg(2+)</name>
        <dbReference type="ChEBI" id="CHEBI:18420"/>
    </cofactor>
</comment>
<dbReference type="InterPro" id="IPR010285">
    <property type="entry name" value="DNA_helicase_pif1-like_DEAD"/>
</dbReference>
<dbReference type="VEuPathDB" id="VectorBase:HLOH_051539"/>
<keyword evidence="1" id="KW-0378">Hydrolase</keyword>
<dbReference type="AlphaFoldDB" id="A0A9J6GBH6"/>
<dbReference type="Gene3D" id="3.40.50.300">
    <property type="entry name" value="P-loop containing nucleotide triphosphate hydrolases"/>
    <property type="match status" value="1"/>
</dbReference>
<keyword evidence="4" id="KW-1185">Reference proteome</keyword>
<dbReference type="GO" id="GO:0006310">
    <property type="term" value="P:DNA recombination"/>
    <property type="evidence" value="ECO:0007669"/>
    <property type="project" value="UniProtKB-KW"/>
</dbReference>
<dbReference type="GO" id="GO:0006281">
    <property type="term" value="P:DNA repair"/>
    <property type="evidence" value="ECO:0007669"/>
    <property type="project" value="UniProtKB-KW"/>
</dbReference>
<keyword evidence="1" id="KW-0547">Nucleotide-binding</keyword>
<dbReference type="Proteomes" id="UP000821853">
    <property type="component" value="Chromosome 4"/>
</dbReference>
<evidence type="ECO:0000256" key="1">
    <source>
        <dbReference type="RuleBase" id="RU363044"/>
    </source>
</evidence>
<keyword evidence="1" id="KW-0233">DNA recombination</keyword>
<comment type="similarity">
    <text evidence="1">Belongs to the helicase family.</text>
</comment>
<name>A0A9J6GBH6_HAELO</name>
<keyword evidence="1" id="KW-0067">ATP-binding</keyword>
<reference evidence="3 4" key="1">
    <citation type="journal article" date="2020" name="Cell">
        <title>Large-Scale Comparative Analyses of Tick Genomes Elucidate Their Genetic Diversity and Vector Capacities.</title>
        <authorList>
            <consortium name="Tick Genome and Microbiome Consortium (TIGMIC)"/>
            <person name="Jia N."/>
            <person name="Wang J."/>
            <person name="Shi W."/>
            <person name="Du L."/>
            <person name="Sun Y."/>
            <person name="Zhan W."/>
            <person name="Jiang J.F."/>
            <person name="Wang Q."/>
            <person name="Zhang B."/>
            <person name="Ji P."/>
            <person name="Bell-Sakyi L."/>
            <person name="Cui X.M."/>
            <person name="Yuan T.T."/>
            <person name="Jiang B.G."/>
            <person name="Yang W.F."/>
            <person name="Lam T.T."/>
            <person name="Chang Q.C."/>
            <person name="Ding S.J."/>
            <person name="Wang X.J."/>
            <person name="Zhu J.G."/>
            <person name="Ruan X.D."/>
            <person name="Zhao L."/>
            <person name="Wei J.T."/>
            <person name="Ye R.Z."/>
            <person name="Que T.C."/>
            <person name="Du C.H."/>
            <person name="Zhou Y.H."/>
            <person name="Cheng J.X."/>
            <person name="Dai P.F."/>
            <person name="Guo W.B."/>
            <person name="Han X.H."/>
            <person name="Huang E.J."/>
            <person name="Li L.F."/>
            <person name="Wei W."/>
            <person name="Gao Y.C."/>
            <person name="Liu J.Z."/>
            <person name="Shao H.Z."/>
            <person name="Wang X."/>
            <person name="Wang C.C."/>
            <person name="Yang T.C."/>
            <person name="Huo Q.B."/>
            <person name="Li W."/>
            <person name="Chen H.Y."/>
            <person name="Chen S.E."/>
            <person name="Zhou L.G."/>
            <person name="Ni X.B."/>
            <person name="Tian J.H."/>
            <person name="Sheng Y."/>
            <person name="Liu T."/>
            <person name="Pan Y.S."/>
            <person name="Xia L.Y."/>
            <person name="Li J."/>
            <person name="Zhao F."/>
            <person name="Cao W.C."/>
        </authorList>
    </citation>
    <scope>NUCLEOTIDE SEQUENCE [LARGE SCALE GENOMIC DNA]</scope>
    <source>
        <strain evidence="3">HaeL-2018</strain>
    </source>
</reference>
<evidence type="ECO:0000259" key="2">
    <source>
        <dbReference type="Pfam" id="PF05970"/>
    </source>
</evidence>
<gene>
    <name evidence="3" type="ORF">HPB48_016836</name>
</gene>
<dbReference type="InterPro" id="IPR051055">
    <property type="entry name" value="PIF1_helicase"/>
</dbReference>
<dbReference type="GO" id="GO:0043139">
    <property type="term" value="F:5'-3' DNA helicase activity"/>
    <property type="evidence" value="ECO:0007669"/>
    <property type="project" value="UniProtKB-EC"/>
</dbReference>